<protein>
    <submittedName>
        <fullName evidence="1">Uncharacterized protein</fullName>
    </submittedName>
</protein>
<name>A0AAV5SDW2_9BILA</name>
<evidence type="ECO:0000313" key="1">
    <source>
        <dbReference type="EMBL" id="GMS81567.1"/>
    </source>
</evidence>
<comment type="caution">
    <text evidence="1">The sequence shown here is derived from an EMBL/GenBank/DDBJ whole genome shotgun (WGS) entry which is preliminary data.</text>
</comment>
<organism evidence="1 2">
    <name type="scientific">Pristionchus entomophagus</name>
    <dbReference type="NCBI Taxonomy" id="358040"/>
    <lineage>
        <taxon>Eukaryota</taxon>
        <taxon>Metazoa</taxon>
        <taxon>Ecdysozoa</taxon>
        <taxon>Nematoda</taxon>
        <taxon>Chromadorea</taxon>
        <taxon>Rhabditida</taxon>
        <taxon>Rhabditina</taxon>
        <taxon>Diplogasteromorpha</taxon>
        <taxon>Diplogasteroidea</taxon>
        <taxon>Neodiplogasteridae</taxon>
        <taxon>Pristionchus</taxon>
    </lineage>
</organism>
<accession>A0AAV5SDW2</accession>
<dbReference type="Proteomes" id="UP001432027">
    <property type="component" value="Unassembled WGS sequence"/>
</dbReference>
<proteinExistence type="predicted"/>
<reference evidence="1" key="1">
    <citation type="submission" date="2023-10" db="EMBL/GenBank/DDBJ databases">
        <title>Genome assembly of Pristionchus species.</title>
        <authorList>
            <person name="Yoshida K."/>
            <person name="Sommer R.J."/>
        </authorList>
    </citation>
    <scope>NUCLEOTIDE SEQUENCE</scope>
    <source>
        <strain evidence="1">RS0144</strain>
    </source>
</reference>
<keyword evidence="2" id="KW-1185">Reference proteome</keyword>
<dbReference type="EMBL" id="BTSX01000001">
    <property type="protein sequence ID" value="GMS81567.1"/>
    <property type="molecule type" value="Genomic_DNA"/>
</dbReference>
<evidence type="ECO:0000313" key="2">
    <source>
        <dbReference type="Proteomes" id="UP001432027"/>
    </source>
</evidence>
<feature type="non-terminal residue" evidence="1">
    <location>
        <position position="1"/>
    </location>
</feature>
<dbReference type="AlphaFoldDB" id="A0AAV5SDW2"/>
<sequence length="124" mass="14654">CNSVYRTANGHVCGKSIYCDLCEDYTNTEHDCSWPEFTTRNKEVKEKEFRLAFYDIETMLRGEKPEGGWDYLPQHYATSIALCKICYKCENRPVDEKCDSCGTRKELFNYEKKDEDEYTVREQV</sequence>
<gene>
    <name evidence="1" type="ORF">PENTCL1PPCAC_3742</name>
</gene>